<dbReference type="PANTHER" id="PTHR42730">
    <property type="entry name" value="2-OXOGLUTARATE SYNTHASE SUBUNIT KORC"/>
    <property type="match status" value="1"/>
</dbReference>
<evidence type="ECO:0000256" key="1">
    <source>
        <dbReference type="ARBA" id="ARBA00023002"/>
    </source>
</evidence>
<gene>
    <name evidence="3" type="ORF">ENF32_03775</name>
</gene>
<dbReference type="SUPFAM" id="SSF53323">
    <property type="entry name" value="Pyruvate-ferredoxin oxidoreductase, PFOR, domain III"/>
    <property type="match status" value="1"/>
</dbReference>
<evidence type="ECO:0000259" key="2">
    <source>
        <dbReference type="Pfam" id="PF01558"/>
    </source>
</evidence>
<proteinExistence type="predicted"/>
<dbReference type="Proteomes" id="UP000885690">
    <property type="component" value="Unassembled WGS sequence"/>
</dbReference>
<dbReference type="PANTHER" id="PTHR42730:SF1">
    <property type="entry name" value="2-OXOGLUTARATE SYNTHASE SUBUNIT KORC"/>
    <property type="match status" value="1"/>
</dbReference>
<sequence length="179" mass="19503">MGMYVDSFLAGIGGQGILLMGQLLARAAASQGLQTTWLPVYGVEKRGGDATCTVIISDEEIYSPVVAHPQTMILVHSRMVPRFLPQLREGGLLVTNSTLISREEITREDVDLVEVPAGELAQDLGSEKVANLILLGVLLRKTEVLPLEVVQRELRRSSPKGKGKQLEINLRALELGYSL</sequence>
<dbReference type="InterPro" id="IPR002869">
    <property type="entry name" value="Pyrv_flavodox_OxRed_cen"/>
</dbReference>
<dbReference type="Pfam" id="PF01558">
    <property type="entry name" value="POR"/>
    <property type="match status" value="1"/>
</dbReference>
<keyword evidence="1" id="KW-0560">Oxidoreductase</keyword>
<dbReference type="GO" id="GO:0016903">
    <property type="term" value="F:oxidoreductase activity, acting on the aldehyde or oxo group of donors"/>
    <property type="evidence" value="ECO:0007669"/>
    <property type="project" value="InterPro"/>
</dbReference>
<name>A0A7C0U6E8_9BACT</name>
<dbReference type="InterPro" id="IPR052554">
    <property type="entry name" value="2-oxoglutarate_synth_KorC"/>
</dbReference>
<evidence type="ECO:0000313" key="3">
    <source>
        <dbReference type="EMBL" id="HDD53167.1"/>
    </source>
</evidence>
<organism evidence="3">
    <name type="scientific">Thermosulfidibacter takaii</name>
    <dbReference type="NCBI Taxonomy" id="412593"/>
    <lineage>
        <taxon>Bacteria</taxon>
        <taxon>Pseudomonadati</taxon>
        <taxon>Thermosulfidibacterota</taxon>
        <taxon>Thermosulfidibacteria</taxon>
        <taxon>Thermosulfidibacterales</taxon>
        <taxon>Thermosulfidibacteraceae</taxon>
    </lineage>
</organism>
<dbReference type="InterPro" id="IPR019752">
    <property type="entry name" value="Pyrv/ketoisovalerate_OxRed_cat"/>
</dbReference>
<dbReference type="AlphaFoldDB" id="A0A7C0U6E8"/>
<feature type="domain" description="Pyruvate/ketoisovalerate oxidoreductase catalytic" evidence="2">
    <location>
        <begin position="13"/>
        <end position="177"/>
    </location>
</feature>
<dbReference type="EMBL" id="DQWS01000143">
    <property type="protein sequence ID" value="HDD53167.1"/>
    <property type="molecule type" value="Genomic_DNA"/>
</dbReference>
<dbReference type="Gene3D" id="3.40.920.10">
    <property type="entry name" value="Pyruvate-ferredoxin oxidoreductase, PFOR, domain III"/>
    <property type="match status" value="1"/>
</dbReference>
<protein>
    <submittedName>
        <fullName evidence="3">2-oxoacid:ferredoxin oxidoreductase subunit gamma</fullName>
    </submittedName>
</protein>
<accession>A0A7C0U6E8</accession>
<comment type="caution">
    <text evidence="3">The sequence shown here is derived from an EMBL/GenBank/DDBJ whole genome shotgun (WGS) entry which is preliminary data.</text>
</comment>
<reference evidence="3" key="1">
    <citation type="journal article" date="2020" name="mSystems">
        <title>Genome- and Community-Level Interaction Insights into Carbon Utilization and Element Cycling Functions of Hydrothermarchaeota in Hydrothermal Sediment.</title>
        <authorList>
            <person name="Zhou Z."/>
            <person name="Liu Y."/>
            <person name="Xu W."/>
            <person name="Pan J."/>
            <person name="Luo Z.H."/>
            <person name="Li M."/>
        </authorList>
    </citation>
    <scope>NUCLEOTIDE SEQUENCE [LARGE SCALE GENOMIC DNA]</scope>
    <source>
        <strain evidence="3">HyVt-115</strain>
    </source>
</reference>